<evidence type="ECO:0000256" key="8">
    <source>
        <dbReference type="ARBA" id="ARBA00022695"/>
    </source>
</evidence>
<dbReference type="RefSeq" id="WP_212920349.1">
    <property type="nucleotide sequence ID" value="NZ_BORP01000002.1"/>
</dbReference>
<evidence type="ECO:0000256" key="11">
    <source>
        <dbReference type="ARBA" id="ARBA00029774"/>
    </source>
</evidence>
<reference evidence="16" key="1">
    <citation type="submission" date="2021-03" db="EMBL/GenBank/DDBJ databases">
        <title>Antimicrobial resistance genes in bacteria isolated from Japanese honey, and their potential for conferring macrolide and lincosamide resistance in the American foulbrood pathogen Paenibacillus larvae.</title>
        <authorList>
            <person name="Okamoto M."/>
            <person name="Kumagai M."/>
            <person name="Kanamori H."/>
            <person name="Takamatsu D."/>
        </authorList>
    </citation>
    <scope>NUCLEOTIDE SEQUENCE</scope>
    <source>
        <strain evidence="16">J43TS3</strain>
    </source>
</reference>
<proteinExistence type="inferred from homology"/>
<evidence type="ECO:0000256" key="7">
    <source>
        <dbReference type="ARBA" id="ARBA00022694"/>
    </source>
</evidence>
<dbReference type="PANTHER" id="PTHR17490:SF16">
    <property type="entry name" value="THREONYLCARBAMOYL-AMP SYNTHASE"/>
    <property type="match status" value="1"/>
</dbReference>
<feature type="binding site" evidence="14">
    <location>
        <position position="199"/>
    </location>
    <ligand>
        <name>ATP</name>
        <dbReference type="ChEBI" id="CHEBI:30616"/>
    </ligand>
</feature>
<dbReference type="GO" id="GO:0005737">
    <property type="term" value="C:cytoplasm"/>
    <property type="evidence" value="ECO:0007669"/>
    <property type="project" value="UniProtKB-SubCell"/>
</dbReference>
<feature type="binding site" evidence="14">
    <location>
        <position position="71"/>
    </location>
    <ligand>
        <name>L-threonine</name>
        <dbReference type="ChEBI" id="CHEBI:57926"/>
    </ligand>
</feature>
<keyword evidence="7 13" id="KW-0819">tRNA processing</keyword>
<dbReference type="GO" id="GO:0003725">
    <property type="term" value="F:double-stranded RNA binding"/>
    <property type="evidence" value="ECO:0007669"/>
    <property type="project" value="UniProtKB-UniRule"/>
</dbReference>
<dbReference type="SUPFAM" id="SSF55821">
    <property type="entry name" value="YrdC/RibB"/>
    <property type="match status" value="1"/>
</dbReference>
<dbReference type="InterPro" id="IPR017945">
    <property type="entry name" value="DHBP_synth_RibB-like_a/b_dom"/>
</dbReference>
<feature type="binding site" evidence="14">
    <location>
        <position position="185"/>
    </location>
    <ligand>
        <name>L-threonine</name>
        <dbReference type="ChEBI" id="CHEBI:57926"/>
    </ligand>
</feature>
<feature type="binding site" evidence="14">
    <location>
        <position position="125"/>
    </location>
    <ligand>
        <name>L-threonine</name>
        <dbReference type="ChEBI" id="CHEBI:57926"/>
    </ligand>
</feature>
<evidence type="ECO:0000256" key="6">
    <source>
        <dbReference type="ARBA" id="ARBA00022679"/>
    </source>
</evidence>
<feature type="binding site" evidence="14">
    <location>
        <position position="240"/>
    </location>
    <ligand>
        <name>ATP</name>
        <dbReference type="ChEBI" id="CHEBI:30616"/>
    </ligand>
</feature>
<evidence type="ECO:0000313" key="17">
    <source>
        <dbReference type="Proteomes" id="UP000676917"/>
    </source>
</evidence>
<keyword evidence="10 13" id="KW-0067">ATP-binding</keyword>
<comment type="caution">
    <text evidence="16">The sequence shown here is derived from an EMBL/GenBank/DDBJ whole genome shotgun (WGS) entry which is preliminary data.</text>
</comment>
<protein>
    <recommendedName>
        <fullName evidence="4 13">Threonylcarbamoyl-AMP synthase</fullName>
        <shortName evidence="13">TC-AMP synthase</shortName>
        <ecNumber evidence="3 13">2.7.7.87</ecNumber>
    </recommendedName>
    <alternativeName>
        <fullName evidence="11 13">L-threonylcarbamoyladenylate synthase</fullName>
    </alternativeName>
</protein>
<dbReference type="NCBIfam" id="TIGR00057">
    <property type="entry name" value="L-threonylcarbamoyladenylate synthase"/>
    <property type="match status" value="1"/>
</dbReference>
<dbReference type="FunFam" id="3.90.870.10:FF:000008">
    <property type="entry name" value="Threonylcarbamoyl-AMP synthase"/>
    <property type="match status" value="1"/>
</dbReference>
<dbReference type="InterPro" id="IPR050156">
    <property type="entry name" value="TC-AMP_synthase_SUA5"/>
</dbReference>
<dbReference type="PANTHER" id="PTHR17490">
    <property type="entry name" value="SUA5"/>
    <property type="match status" value="1"/>
</dbReference>
<accession>A0A920C5L1</accession>
<dbReference type="EMBL" id="BORP01000002">
    <property type="protein sequence ID" value="GIO26845.1"/>
    <property type="molecule type" value="Genomic_DNA"/>
</dbReference>
<evidence type="ECO:0000256" key="13">
    <source>
        <dbReference type="PIRNR" id="PIRNR004930"/>
    </source>
</evidence>
<comment type="function">
    <text evidence="13">Required for the formation of a threonylcarbamoyl group on adenosine at position 37 (t(6)A37) in tRNAs that read codons beginning with adenine.</text>
</comment>
<name>A0A920C5L1_9BACI</name>
<organism evidence="16 17">
    <name type="scientific">Ornithinibacillus bavariensis</name>
    <dbReference type="NCBI Taxonomy" id="545502"/>
    <lineage>
        <taxon>Bacteria</taxon>
        <taxon>Bacillati</taxon>
        <taxon>Bacillota</taxon>
        <taxon>Bacilli</taxon>
        <taxon>Bacillales</taxon>
        <taxon>Bacillaceae</taxon>
        <taxon>Ornithinibacillus</taxon>
    </lineage>
</organism>
<dbReference type="Gene3D" id="3.90.870.10">
    <property type="entry name" value="DHBP synthase"/>
    <property type="match status" value="1"/>
</dbReference>
<comment type="catalytic activity">
    <reaction evidence="12 13">
        <text>L-threonine + hydrogencarbonate + ATP = L-threonylcarbamoyladenylate + diphosphate + H2O</text>
        <dbReference type="Rhea" id="RHEA:36407"/>
        <dbReference type="ChEBI" id="CHEBI:15377"/>
        <dbReference type="ChEBI" id="CHEBI:17544"/>
        <dbReference type="ChEBI" id="CHEBI:30616"/>
        <dbReference type="ChEBI" id="CHEBI:33019"/>
        <dbReference type="ChEBI" id="CHEBI:57926"/>
        <dbReference type="ChEBI" id="CHEBI:73682"/>
        <dbReference type="EC" id="2.7.7.87"/>
    </reaction>
</comment>
<sequence length="347" mass="37430">MIDTRRWNIVKNINKSNEMIQEAANYLIIGDTVAFPTETVYGLGADATNKNAVAKIFQAKGRPQDNPLIAHVATKEQLLNLVTNVPDYVDRLIETFSPGPITYVLPSNGVCAENVTAGLSTIGVRIPSHPVALALIKACGLPIAAPSANISGKPSPTTADHVWEDLSGRIAGVVDGGPTGVGVESTVIDCTQDIPVILRPGGITLEELEVVVGKVLIDPAFEKGETKEKPKAPGMKYKHYAPEVPMWLIDGDFKHMQQVINNLIADGKSVGVLANRNTLERLSSEEKVYAHSLGESLEDVAANLYDGLRSFKYGEVDIILCETYQEIGIGQAIMNRLKKAASKLIHE</sequence>
<dbReference type="InterPro" id="IPR006070">
    <property type="entry name" value="Sua5-like_dom"/>
</dbReference>
<dbReference type="GO" id="GO:0006450">
    <property type="term" value="P:regulation of translational fidelity"/>
    <property type="evidence" value="ECO:0007669"/>
    <property type="project" value="TreeGrafter"/>
</dbReference>
<feature type="domain" description="YrdC-like" evidence="15">
    <location>
        <begin position="17"/>
        <end position="203"/>
    </location>
</feature>
<dbReference type="PROSITE" id="PS51163">
    <property type="entry name" value="YRDC"/>
    <property type="match status" value="1"/>
</dbReference>
<feature type="binding site" evidence="14">
    <location>
        <position position="121"/>
    </location>
    <ligand>
        <name>ATP</name>
        <dbReference type="ChEBI" id="CHEBI:30616"/>
    </ligand>
</feature>
<dbReference type="GO" id="GO:0000049">
    <property type="term" value="F:tRNA binding"/>
    <property type="evidence" value="ECO:0007669"/>
    <property type="project" value="TreeGrafter"/>
</dbReference>
<feature type="binding site" evidence="14">
    <location>
        <position position="39"/>
    </location>
    <ligand>
        <name>L-threonine</name>
        <dbReference type="ChEBI" id="CHEBI:57926"/>
    </ligand>
</feature>
<gene>
    <name evidence="16" type="ORF">J43TS3_14560</name>
</gene>
<evidence type="ECO:0000256" key="4">
    <source>
        <dbReference type="ARBA" id="ARBA00015492"/>
    </source>
</evidence>
<evidence type="ECO:0000313" key="16">
    <source>
        <dbReference type="EMBL" id="GIO26845.1"/>
    </source>
</evidence>
<evidence type="ECO:0000256" key="12">
    <source>
        <dbReference type="ARBA" id="ARBA00048366"/>
    </source>
</evidence>
<dbReference type="Pfam" id="PF03481">
    <property type="entry name" value="Sua5_C"/>
    <property type="match status" value="1"/>
</dbReference>
<feature type="binding site" evidence="14">
    <location>
        <position position="155"/>
    </location>
    <ligand>
        <name>ATP</name>
        <dbReference type="ChEBI" id="CHEBI:30616"/>
    </ligand>
</feature>
<dbReference type="EC" id="2.7.7.87" evidence="3 13"/>
<evidence type="ECO:0000256" key="1">
    <source>
        <dbReference type="ARBA" id="ARBA00004496"/>
    </source>
</evidence>
<feature type="binding site" evidence="14">
    <location>
        <position position="66"/>
    </location>
    <ligand>
        <name>ATP</name>
        <dbReference type="ChEBI" id="CHEBI:30616"/>
    </ligand>
</feature>
<dbReference type="InterPro" id="IPR010923">
    <property type="entry name" value="T(6)A37_SUA5"/>
</dbReference>
<keyword evidence="6 13" id="KW-0808">Transferase</keyword>
<comment type="subcellular location">
    <subcellularLocation>
        <location evidence="1 13">Cytoplasm</location>
    </subcellularLocation>
</comment>
<dbReference type="InterPro" id="IPR005145">
    <property type="entry name" value="Sua5_C"/>
</dbReference>
<dbReference type="GO" id="GO:0008033">
    <property type="term" value="P:tRNA processing"/>
    <property type="evidence" value="ECO:0007669"/>
    <property type="project" value="UniProtKB-KW"/>
</dbReference>
<keyword evidence="9 13" id="KW-0547">Nucleotide-binding</keyword>
<evidence type="ECO:0000256" key="10">
    <source>
        <dbReference type="ARBA" id="ARBA00022840"/>
    </source>
</evidence>
<dbReference type="Proteomes" id="UP000676917">
    <property type="component" value="Unassembled WGS sequence"/>
</dbReference>
<dbReference type="InterPro" id="IPR038385">
    <property type="entry name" value="Sua5/YwlC_C"/>
</dbReference>
<evidence type="ECO:0000256" key="2">
    <source>
        <dbReference type="ARBA" id="ARBA00007663"/>
    </source>
</evidence>
<feature type="binding site" evidence="14">
    <location>
        <position position="145"/>
    </location>
    <ligand>
        <name>L-threonine</name>
        <dbReference type="ChEBI" id="CHEBI:57926"/>
    </ligand>
</feature>
<feature type="binding site" evidence="14">
    <location>
        <position position="147"/>
    </location>
    <ligand>
        <name>ATP</name>
        <dbReference type="ChEBI" id="CHEBI:30616"/>
    </ligand>
</feature>
<keyword evidence="17" id="KW-1185">Reference proteome</keyword>
<keyword evidence="5 13" id="KW-0963">Cytoplasm</keyword>
<dbReference type="GO" id="GO:0005524">
    <property type="term" value="F:ATP binding"/>
    <property type="evidence" value="ECO:0007669"/>
    <property type="project" value="UniProtKB-UniRule"/>
</dbReference>
<keyword evidence="8 13" id="KW-0548">Nucleotidyltransferase</keyword>
<dbReference type="Pfam" id="PF01300">
    <property type="entry name" value="Sua5_yciO_yrdC"/>
    <property type="match status" value="1"/>
</dbReference>
<dbReference type="AlphaFoldDB" id="A0A920C5L1"/>
<evidence type="ECO:0000256" key="14">
    <source>
        <dbReference type="PIRSR" id="PIRSR004930-1"/>
    </source>
</evidence>
<evidence type="ECO:0000259" key="15">
    <source>
        <dbReference type="PROSITE" id="PS51163"/>
    </source>
</evidence>
<dbReference type="GO" id="GO:0061710">
    <property type="term" value="F:L-threonylcarbamoyladenylate synthase"/>
    <property type="evidence" value="ECO:0007669"/>
    <property type="project" value="UniProtKB-EC"/>
</dbReference>
<evidence type="ECO:0000256" key="9">
    <source>
        <dbReference type="ARBA" id="ARBA00022741"/>
    </source>
</evidence>
<evidence type="ECO:0000256" key="3">
    <source>
        <dbReference type="ARBA" id="ARBA00012584"/>
    </source>
</evidence>
<evidence type="ECO:0000256" key="5">
    <source>
        <dbReference type="ARBA" id="ARBA00022490"/>
    </source>
</evidence>
<dbReference type="PIRSF" id="PIRSF004930">
    <property type="entry name" value="Tln_factor_SUA5"/>
    <property type="match status" value="1"/>
</dbReference>
<feature type="binding site" evidence="14">
    <location>
        <position position="62"/>
    </location>
    <ligand>
        <name>ATP</name>
        <dbReference type="ChEBI" id="CHEBI:30616"/>
    </ligand>
</feature>
<dbReference type="Gene3D" id="3.40.50.11030">
    <property type="entry name" value="Threonylcarbamoyl-AMP synthase, C-terminal domain"/>
    <property type="match status" value="1"/>
</dbReference>
<comment type="similarity">
    <text evidence="2 13">Belongs to the SUA5 family.</text>
</comment>